<reference evidence="1" key="1">
    <citation type="submission" date="2021-06" db="EMBL/GenBank/DDBJ databases">
        <authorList>
            <person name="Kallberg Y."/>
            <person name="Tangrot J."/>
            <person name="Rosling A."/>
        </authorList>
    </citation>
    <scope>NUCLEOTIDE SEQUENCE</scope>
    <source>
        <strain evidence="1">FL130A</strain>
    </source>
</reference>
<dbReference type="GO" id="GO:0003676">
    <property type="term" value="F:nucleic acid binding"/>
    <property type="evidence" value="ECO:0007669"/>
    <property type="project" value="InterPro"/>
</dbReference>
<proteinExistence type="predicted"/>
<dbReference type="AlphaFoldDB" id="A0A9N9JH63"/>
<gene>
    <name evidence="1" type="ORF">ALEPTO_LOCUS14529</name>
</gene>
<dbReference type="EMBL" id="CAJVPS010057176">
    <property type="protein sequence ID" value="CAG8778341.1"/>
    <property type="molecule type" value="Genomic_DNA"/>
</dbReference>
<dbReference type="SUPFAM" id="SSF53098">
    <property type="entry name" value="Ribonuclease H-like"/>
    <property type="match status" value="1"/>
</dbReference>
<accession>A0A9N9JH63</accession>
<comment type="caution">
    <text evidence="1">The sequence shown here is derived from an EMBL/GenBank/DDBJ whole genome shotgun (WGS) entry which is preliminary data.</text>
</comment>
<dbReference type="Proteomes" id="UP000789508">
    <property type="component" value="Unassembled WGS sequence"/>
</dbReference>
<feature type="non-terminal residue" evidence="1">
    <location>
        <position position="1"/>
    </location>
</feature>
<name>A0A9N9JH63_9GLOM</name>
<keyword evidence="2" id="KW-1185">Reference proteome</keyword>
<dbReference type="InterPro" id="IPR036397">
    <property type="entry name" value="RNaseH_sf"/>
</dbReference>
<dbReference type="PANTHER" id="PTHR37984">
    <property type="entry name" value="PROTEIN CBG26694"/>
    <property type="match status" value="1"/>
</dbReference>
<dbReference type="InterPro" id="IPR050951">
    <property type="entry name" value="Retrovirus_Pol_polyprotein"/>
</dbReference>
<organism evidence="1 2">
    <name type="scientific">Ambispora leptoticha</name>
    <dbReference type="NCBI Taxonomy" id="144679"/>
    <lineage>
        <taxon>Eukaryota</taxon>
        <taxon>Fungi</taxon>
        <taxon>Fungi incertae sedis</taxon>
        <taxon>Mucoromycota</taxon>
        <taxon>Glomeromycotina</taxon>
        <taxon>Glomeromycetes</taxon>
        <taxon>Archaeosporales</taxon>
        <taxon>Ambisporaceae</taxon>
        <taxon>Ambispora</taxon>
    </lineage>
</organism>
<dbReference type="PANTHER" id="PTHR37984:SF5">
    <property type="entry name" value="PROTEIN NYNRIN-LIKE"/>
    <property type="match status" value="1"/>
</dbReference>
<dbReference type="Gene3D" id="3.30.420.10">
    <property type="entry name" value="Ribonuclease H-like superfamily/Ribonuclease H"/>
    <property type="match status" value="1"/>
</dbReference>
<sequence>PQTNGLVERYNKTLYEFIARSVDDVSDWDLIIPAVLFAYRTSRHATTKNTLFYLMYGREARQPIDLDDLLEGTIIQRTFQLLEDLLITRHEAVVRIQHAQQKQKARHDRKACFPPNLSIGDKVLLYRASKKYNRSVKLEPKWDGPFYVYQILKQDVYKLRTIEGR</sequence>
<evidence type="ECO:0000313" key="2">
    <source>
        <dbReference type="Proteomes" id="UP000789508"/>
    </source>
</evidence>
<evidence type="ECO:0000313" key="1">
    <source>
        <dbReference type="EMBL" id="CAG8778341.1"/>
    </source>
</evidence>
<protein>
    <submittedName>
        <fullName evidence="1">4087_t:CDS:1</fullName>
    </submittedName>
</protein>
<dbReference type="OrthoDB" id="5592268at2759"/>
<dbReference type="InterPro" id="IPR012337">
    <property type="entry name" value="RNaseH-like_sf"/>
</dbReference>
<feature type="non-terminal residue" evidence="1">
    <location>
        <position position="165"/>
    </location>
</feature>